<evidence type="ECO:0000256" key="1">
    <source>
        <dbReference type="ARBA" id="ARBA00005466"/>
    </source>
</evidence>
<dbReference type="Pfam" id="PF01565">
    <property type="entry name" value="FAD_binding_4"/>
    <property type="match status" value="1"/>
</dbReference>
<evidence type="ECO:0000259" key="5">
    <source>
        <dbReference type="Pfam" id="PF08031"/>
    </source>
</evidence>
<sequence length="492" mass="54110">MHVQTPLSALGLLSLAVGAQCQSRRRCTYGDDCWPSVDTWNQFNATVGGRLIRSVPSAAVCHTQRYNAKQCALAKSSWLDSFWRTNQTGAYAAILWEMGETGQCFVDTAVDALCDQGNVPYYSVRAQSVEDIQASVRFASEKDLYLVTKNTGHDHLGRSSGKGAFSIWTHNLKGIKWHNSFVPRGAPADVGGVPAATIQAGEQWFDVYQAAAKQGRLIVGGSARTVVTSVTYKTHPVPQNLIMGFVQLNASNNASLTRVLAESFKLLPKVTDAGYTGYGNLEQGFGGFFIKSNSTVQAFNQTFAGFFNLTQLPGIHGAVAAFPSTWNGYREKFLQDPHISSNVQDISRLLTRDVINRKAEELARFIVKNGAGGGFNFIGRINNDERNNTAVNDIWKHSHALLGISVDWANNATQSEKHKKRLHAVQISEALAKIVGSEGGTYTNEANPYEPDWEKVFWGDKYERLVSIKRKVDPTHLFVCNRCVGGDLVLRP</sequence>
<dbReference type="SUPFAM" id="SSF56176">
    <property type="entry name" value="FAD-binding/transporter-associated domain-like"/>
    <property type="match status" value="1"/>
</dbReference>
<dbReference type="InterPro" id="IPR016169">
    <property type="entry name" value="FAD-bd_PCMH_sub2"/>
</dbReference>
<dbReference type="PANTHER" id="PTHR13878">
    <property type="entry name" value="GULONOLACTONE OXIDASE"/>
    <property type="match status" value="1"/>
</dbReference>
<dbReference type="OrthoDB" id="9983560at2759"/>
<keyword evidence="3" id="KW-0732">Signal</keyword>
<dbReference type="GO" id="GO:0016491">
    <property type="term" value="F:oxidoreductase activity"/>
    <property type="evidence" value="ECO:0007669"/>
    <property type="project" value="UniProtKB-KW"/>
</dbReference>
<dbReference type="EMBL" id="JAPQKO010000005">
    <property type="protein sequence ID" value="KAJ5161827.1"/>
    <property type="molecule type" value="Genomic_DNA"/>
</dbReference>
<comment type="caution">
    <text evidence="6">The sequence shown here is derived from an EMBL/GenBank/DDBJ whole genome shotgun (WGS) entry which is preliminary data.</text>
</comment>
<comment type="similarity">
    <text evidence="1">Belongs to the oxygen-dependent FAD-linked oxidoreductase family.</text>
</comment>
<proteinExistence type="inferred from homology"/>
<dbReference type="Gene3D" id="3.40.462.20">
    <property type="match status" value="1"/>
</dbReference>
<reference evidence="6" key="2">
    <citation type="journal article" date="2023" name="IMA Fungus">
        <title>Comparative genomic study of the Penicillium genus elucidates a diverse pangenome and 15 lateral gene transfer events.</title>
        <authorList>
            <person name="Petersen C."/>
            <person name="Sorensen T."/>
            <person name="Nielsen M.R."/>
            <person name="Sondergaard T.E."/>
            <person name="Sorensen J.L."/>
            <person name="Fitzpatrick D.A."/>
            <person name="Frisvad J.C."/>
            <person name="Nielsen K.L."/>
        </authorList>
    </citation>
    <scope>NUCLEOTIDE SEQUENCE</scope>
    <source>
        <strain evidence="6">IBT 21917</strain>
    </source>
</reference>
<evidence type="ECO:0008006" key="8">
    <source>
        <dbReference type="Google" id="ProtNLM"/>
    </source>
</evidence>
<dbReference type="InterPro" id="IPR012951">
    <property type="entry name" value="BBE"/>
</dbReference>
<organism evidence="6 7">
    <name type="scientific">Penicillium capsulatum</name>
    <dbReference type="NCBI Taxonomy" id="69766"/>
    <lineage>
        <taxon>Eukaryota</taxon>
        <taxon>Fungi</taxon>
        <taxon>Dikarya</taxon>
        <taxon>Ascomycota</taxon>
        <taxon>Pezizomycotina</taxon>
        <taxon>Eurotiomycetes</taxon>
        <taxon>Eurotiomycetidae</taxon>
        <taxon>Eurotiales</taxon>
        <taxon>Aspergillaceae</taxon>
        <taxon>Penicillium</taxon>
    </lineage>
</organism>
<feature type="domain" description="FAD linked oxidase N-terminal" evidence="4">
    <location>
        <begin position="123"/>
        <end position="218"/>
    </location>
</feature>
<dbReference type="InterPro" id="IPR050432">
    <property type="entry name" value="FAD-linked_Oxidoreductases_BP"/>
</dbReference>
<dbReference type="InterPro" id="IPR006094">
    <property type="entry name" value="Oxid_FAD_bind_N"/>
</dbReference>
<feature type="signal peptide" evidence="3">
    <location>
        <begin position="1"/>
        <end position="21"/>
    </location>
</feature>
<gene>
    <name evidence="6" type="ORF">N7492_007219</name>
</gene>
<dbReference type="AlphaFoldDB" id="A0A9W9HZF1"/>
<feature type="domain" description="Berberine/berberine-like" evidence="5">
    <location>
        <begin position="441"/>
        <end position="479"/>
    </location>
</feature>
<evidence type="ECO:0000313" key="7">
    <source>
        <dbReference type="Proteomes" id="UP001146351"/>
    </source>
</evidence>
<accession>A0A9W9HZF1</accession>
<evidence type="ECO:0000256" key="2">
    <source>
        <dbReference type="ARBA" id="ARBA00023002"/>
    </source>
</evidence>
<evidence type="ECO:0000256" key="3">
    <source>
        <dbReference type="SAM" id="SignalP"/>
    </source>
</evidence>
<evidence type="ECO:0000313" key="6">
    <source>
        <dbReference type="EMBL" id="KAJ5161827.1"/>
    </source>
</evidence>
<name>A0A9W9HZF1_9EURO</name>
<dbReference type="Pfam" id="PF08031">
    <property type="entry name" value="BBE"/>
    <property type="match status" value="1"/>
</dbReference>
<dbReference type="PANTHER" id="PTHR13878:SF91">
    <property type="entry name" value="FAD BINDING DOMAIN PROTEIN (AFU_ORTHOLOGUE AFUA_6G12070)-RELATED"/>
    <property type="match status" value="1"/>
</dbReference>
<protein>
    <recommendedName>
        <fullName evidence="8">Berberine/berberine-like domain-containing protein</fullName>
    </recommendedName>
</protein>
<dbReference type="GO" id="GO:0050660">
    <property type="term" value="F:flavin adenine dinucleotide binding"/>
    <property type="evidence" value="ECO:0007669"/>
    <property type="project" value="InterPro"/>
</dbReference>
<dbReference type="Proteomes" id="UP001146351">
    <property type="component" value="Unassembled WGS sequence"/>
</dbReference>
<keyword evidence="7" id="KW-1185">Reference proteome</keyword>
<dbReference type="InterPro" id="IPR036318">
    <property type="entry name" value="FAD-bd_PCMH-like_sf"/>
</dbReference>
<reference evidence="6" key="1">
    <citation type="submission" date="2022-11" db="EMBL/GenBank/DDBJ databases">
        <authorList>
            <person name="Petersen C."/>
        </authorList>
    </citation>
    <scope>NUCLEOTIDE SEQUENCE</scope>
    <source>
        <strain evidence="6">IBT 21917</strain>
    </source>
</reference>
<keyword evidence="2" id="KW-0560">Oxidoreductase</keyword>
<feature type="chain" id="PRO_5040822435" description="Berberine/berberine-like domain-containing protein" evidence="3">
    <location>
        <begin position="22"/>
        <end position="492"/>
    </location>
</feature>
<evidence type="ECO:0000259" key="4">
    <source>
        <dbReference type="Pfam" id="PF01565"/>
    </source>
</evidence>
<dbReference type="Gene3D" id="3.30.465.10">
    <property type="match status" value="2"/>
</dbReference>